<comment type="caution">
    <text evidence="4">The sequence shown here is derived from an EMBL/GenBank/DDBJ whole genome shotgun (WGS) entry which is preliminary data.</text>
</comment>
<evidence type="ECO:0000256" key="2">
    <source>
        <dbReference type="ARBA" id="ARBA00023295"/>
    </source>
</evidence>
<dbReference type="SUPFAM" id="SSF53590">
    <property type="entry name" value="Nucleoside hydrolase"/>
    <property type="match status" value="1"/>
</dbReference>
<evidence type="ECO:0000313" key="5">
    <source>
        <dbReference type="Proteomes" id="UP000037392"/>
    </source>
</evidence>
<dbReference type="EMBL" id="ADLK01000022">
    <property type="protein sequence ID" value="KMW18740.1"/>
    <property type="molecule type" value="Genomic_DNA"/>
</dbReference>
<dbReference type="RefSeq" id="WP_007865298.1">
    <property type="nucleotide sequence ID" value="NZ_KQ235878.1"/>
</dbReference>
<evidence type="ECO:0000259" key="3">
    <source>
        <dbReference type="Pfam" id="PF01156"/>
    </source>
</evidence>
<dbReference type="GO" id="GO:0006152">
    <property type="term" value="P:purine nucleoside catabolic process"/>
    <property type="evidence" value="ECO:0007669"/>
    <property type="project" value="TreeGrafter"/>
</dbReference>
<evidence type="ECO:0000313" key="4">
    <source>
        <dbReference type="EMBL" id="KMW18740.1"/>
    </source>
</evidence>
<dbReference type="Gene3D" id="3.90.245.10">
    <property type="entry name" value="Ribonucleoside hydrolase-like"/>
    <property type="match status" value="1"/>
</dbReference>
<dbReference type="Pfam" id="PF01156">
    <property type="entry name" value="IU_nuc_hydro"/>
    <property type="match status" value="1"/>
</dbReference>
<accession>A0A0J9ESG6</accession>
<protein>
    <recommendedName>
        <fullName evidence="3">Inosine/uridine-preferring nucleoside hydrolase domain-containing protein</fullName>
    </recommendedName>
</protein>
<feature type="domain" description="Inosine/uridine-preferring nucleoside hydrolase" evidence="3">
    <location>
        <begin position="4"/>
        <end position="306"/>
    </location>
</feature>
<dbReference type="OrthoDB" id="9797882at2"/>
<organism evidence="4 5">
    <name type="scientific">[Clostridium] citroniae WAL-19142</name>
    <dbReference type="NCBI Taxonomy" id="742734"/>
    <lineage>
        <taxon>Bacteria</taxon>
        <taxon>Bacillati</taxon>
        <taxon>Bacillota</taxon>
        <taxon>Clostridia</taxon>
        <taxon>Lachnospirales</taxon>
        <taxon>Lachnospiraceae</taxon>
        <taxon>Enterocloster</taxon>
    </lineage>
</organism>
<name>A0A0J9ESG6_9FIRM</name>
<dbReference type="InterPro" id="IPR023186">
    <property type="entry name" value="IUNH"/>
</dbReference>
<dbReference type="InterPro" id="IPR036452">
    <property type="entry name" value="Ribo_hydro-like"/>
</dbReference>
<keyword evidence="2" id="KW-0326">Glycosidase</keyword>
<gene>
    <name evidence="4" type="ORF">HMPREF9470_02844</name>
</gene>
<proteinExistence type="predicted"/>
<dbReference type="InterPro" id="IPR001910">
    <property type="entry name" value="Inosine/uridine_hydrolase_dom"/>
</dbReference>
<evidence type="ECO:0000256" key="1">
    <source>
        <dbReference type="ARBA" id="ARBA00022801"/>
    </source>
</evidence>
<keyword evidence="1" id="KW-0378">Hydrolase</keyword>
<dbReference type="GO" id="GO:0005829">
    <property type="term" value="C:cytosol"/>
    <property type="evidence" value="ECO:0007669"/>
    <property type="project" value="TreeGrafter"/>
</dbReference>
<dbReference type="Proteomes" id="UP000037392">
    <property type="component" value="Unassembled WGS sequence"/>
</dbReference>
<dbReference type="PATRIC" id="fig|742734.4.peg.3046"/>
<dbReference type="AlphaFoldDB" id="A0A0J9ESG6"/>
<dbReference type="GO" id="GO:0008477">
    <property type="term" value="F:purine nucleosidase activity"/>
    <property type="evidence" value="ECO:0007669"/>
    <property type="project" value="TreeGrafter"/>
</dbReference>
<dbReference type="PANTHER" id="PTHR12304:SF4">
    <property type="entry name" value="URIDINE NUCLEOSIDASE"/>
    <property type="match status" value="1"/>
</dbReference>
<reference evidence="4 5" key="1">
    <citation type="submission" date="2011-04" db="EMBL/GenBank/DDBJ databases">
        <title>The Genome Sequence of Clostridium citroniae WAL-19142.</title>
        <authorList>
            <consortium name="The Broad Institute Genome Sequencing Platform"/>
            <person name="Earl A."/>
            <person name="Ward D."/>
            <person name="Feldgarden M."/>
            <person name="Gevers D."/>
            <person name="Warren Y.A."/>
            <person name="Tyrrell K.L."/>
            <person name="Citron D.M."/>
            <person name="Goldstein E.J."/>
            <person name="Daigneault M."/>
            <person name="Allen-Vercoe E."/>
            <person name="Young S.K."/>
            <person name="Zeng Q."/>
            <person name="Gargeya S."/>
            <person name="Fitzgerald M."/>
            <person name="Haas B."/>
            <person name="Abouelleil A."/>
            <person name="Alvarado L."/>
            <person name="Arachchi H.M."/>
            <person name="Berlin A."/>
            <person name="Brown A."/>
            <person name="Chapman S.B."/>
            <person name="Chen Z."/>
            <person name="Dunbar C."/>
            <person name="Freedman E."/>
            <person name="Gearin G."/>
            <person name="Gellesch M."/>
            <person name="Goldberg J."/>
            <person name="Griggs A."/>
            <person name="Gujja S."/>
            <person name="Heilman E.R."/>
            <person name="Heiman D."/>
            <person name="Howarth C."/>
            <person name="Larson L."/>
            <person name="Lui A."/>
            <person name="MacDonald P.J."/>
            <person name="Mehta T."/>
            <person name="Montmayeur A."/>
            <person name="Murphy C."/>
            <person name="Neiman D."/>
            <person name="Pearson M."/>
            <person name="Priest M."/>
            <person name="Roberts A."/>
            <person name="Saif S."/>
            <person name="Shea T."/>
            <person name="Shenoy N."/>
            <person name="Sisk P."/>
            <person name="Stolte C."/>
            <person name="Sykes S."/>
            <person name="White J."/>
            <person name="Yandava C."/>
            <person name="Wortman J."/>
            <person name="Nusbaum C."/>
            <person name="Birren B."/>
        </authorList>
    </citation>
    <scope>NUCLEOTIDE SEQUENCE [LARGE SCALE GENOMIC DNA]</scope>
    <source>
        <strain evidence="4 5">WAL-19142</strain>
    </source>
</reference>
<dbReference type="PANTHER" id="PTHR12304">
    <property type="entry name" value="INOSINE-URIDINE PREFERRING NUCLEOSIDE HYDROLASE"/>
    <property type="match status" value="1"/>
</dbReference>
<sequence>MKRIIIDADTGVDDSLAILYALRSPNFHVEGITTCFGNNNAEQSADNCLRLIRLSGCGYEVPVAVGSNESLDGVFDSAPAHIHGDNGIGNVELPESSQKPVDETAWDFIIRKAGELKDELTIITTGRMTNLARALEKDPELPSKVKKVVAMGGTLKEPGNVNPYAEANIHGDAKAADRVFRAGFNLALVGLDVTMKTFITDRDVKNLCTYCREECRAIADYIRDVLKFYFEFHRVSMGMAEACVVHDPLAVLIAEDPSLGVFRMVRAGVEYEHEPFRGMIKTDTGFVPVLDREEIAVCVEVDSEKAVRRLFSLFQDMTPGRYNRK</sequence>
<dbReference type="CDD" id="cd02650">
    <property type="entry name" value="nuc_hydro_CaPnhB"/>
    <property type="match status" value="1"/>
</dbReference>
<dbReference type="GeneID" id="93163335"/>